<evidence type="ECO:0000313" key="4">
    <source>
        <dbReference type="Proteomes" id="UP001152321"/>
    </source>
</evidence>
<dbReference type="Proteomes" id="UP001152321">
    <property type="component" value="Unassembled WGS sequence"/>
</dbReference>
<evidence type="ECO:0000256" key="2">
    <source>
        <dbReference type="SAM" id="SignalP"/>
    </source>
</evidence>
<feature type="signal peptide" evidence="2">
    <location>
        <begin position="1"/>
        <end position="21"/>
    </location>
</feature>
<keyword evidence="2" id="KW-0732">Signal</keyword>
<evidence type="ECO:0000313" key="3">
    <source>
        <dbReference type="EMBL" id="MDG0816286.1"/>
    </source>
</evidence>
<name>A0ABT6DKC1_9BACT</name>
<feature type="region of interest" description="Disordered" evidence="1">
    <location>
        <begin position="98"/>
        <end position="122"/>
    </location>
</feature>
<accession>A0ABT6DKC1</accession>
<keyword evidence="4" id="KW-1185">Reference proteome</keyword>
<reference evidence="3" key="1">
    <citation type="submission" date="2022-08" db="EMBL/GenBank/DDBJ databases">
        <title>Novel Bdellovibrio Species Isolated from Svalbard: Designation Bdellovibrio svalbardensis.</title>
        <authorList>
            <person name="Mitchell R.J."/>
            <person name="Choi S.Y."/>
        </authorList>
    </citation>
    <scope>NUCLEOTIDE SEQUENCE</scope>
    <source>
        <strain evidence="3">PAP01</strain>
    </source>
</reference>
<sequence>MKMFLSAIVLSLAFTSTMAHALEGSAVINRDGTIGIMQVGGDCPPQPTSEDMKTMSTCNPGTNECPANYEEQAKYCWGGWSRGFYHCGTICRAPIEHEGNGGKRDGGGHRGGHDGHEDHGRD</sequence>
<organism evidence="3 4">
    <name type="scientific">Bdellovibrio svalbardensis</name>
    <dbReference type="NCBI Taxonomy" id="2972972"/>
    <lineage>
        <taxon>Bacteria</taxon>
        <taxon>Pseudomonadati</taxon>
        <taxon>Bdellovibrionota</taxon>
        <taxon>Bdellovibrionia</taxon>
        <taxon>Bdellovibrionales</taxon>
        <taxon>Pseudobdellovibrionaceae</taxon>
        <taxon>Bdellovibrio</taxon>
    </lineage>
</organism>
<comment type="caution">
    <text evidence="3">The sequence shown here is derived from an EMBL/GenBank/DDBJ whole genome shotgun (WGS) entry which is preliminary data.</text>
</comment>
<gene>
    <name evidence="3" type="ORF">NWE73_07915</name>
</gene>
<dbReference type="EMBL" id="JANRMI010000002">
    <property type="protein sequence ID" value="MDG0816286.1"/>
    <property type="molecule type" value="Genomic_DNA"/>
</dbReference>
<dbReference type="RefSeq" id="WP_277577764.1">
    <property type="nucleotide sequence ID" value="NZ_JANRMI010000002.1"/>
</dbReference>
<evidence type="ECO:0000256" key="1">
    <source>
        <dbReference type="SAM" id="MobiDB-lite"/>
    </source>
</evidence>
<feature type="chain" id="PRO_5045133213" evidence="2">
    <location>
        <begin position="22"/>
        <end position="122"/>
    </location>
</feature>
<proteinExistence type="predicted"/>
<protein>
    <submittedName>
        <fullName evidence="3">Uncharacterized protein</fullName>
    </submittedName>
</protein>